<protein>
    <submittedName>
        <fullName evidence="6">Uncharacterized protein</fullName>
    </submittedName>
</protein>
<dbReference type="EMBL" id="LUKF01000005">
    <property type="protein sequence ID" value="KYG69889.1"/>
    <property type="molecule type" value="Genomic_DNA"/>
</dbReference>
<dbReference type="Pfam" id="PF02911">
    <property type="entry name" value="Formyl_trans_C"/>
    <property type="match status" value="1"/>
</dbReference>
<dbReference type="GO" id="GO:0004479">
    <property type="term" value="F:methionyl-tRNA formyltransferase activity"/>
    <property type="evidence" value="ECO:0007669"/>
    <property type="project" value="TreeGrafter"/>
</dbReference>
<feature type="domain" description="Formyl transferase C-terminal" evidence="5">
    <location>
        <begin position="199"/>
        <end position="285"/>
    </location>
</feature>
<keyword evidence="2" id="KW-0808">Transferase</keyword>
<evidence type="ECO:0000259" key="5">
    <source>
        <dbReference type="Pfam" id="PF02911"/>
    </source>
</evidence>
<dbReference type="InterPro" id="IPR036477">
    <property type="entry name" value="Formyl_transf_N_sf"/>
</dbReference>
<evidence type="ECO:0000256" key="1">
    <source>
        <dbReference type="ARBA" id="ARBA00010699"/>
    </source>
</evidence>
<gene>
    <name evidence="6" type="ORF">AZI85_15970</name>
</gene>
<evidence type="ECO:0000259" key="4">
    <source>
        <dbReference type="Pfam" id="PF00551"/>
    </source>
</evidence>
<dbReference type="CDD" id="cd08704">
    <property type="entry name" value="Met_tRNA_FMT_C"/>
    <property type="match status" value="1"/>
</dbReference>
<dbReference type="SUPFAM" id="SSF50486">
    <property type="entry name" value="FMT C-terminal domain-like"/>
    <property type="match status" value="1"/>
</dbReference>
<evidence type="ECO:0000256" key="2">
    <source>
        <dbReference type="ARBA" id="ARBA00022679"/>
    </source>
</evidence>
<proteinExistence type="inferred from homology"/>
<dbReference type="RefSeq" id="WP_063243101.1">
    <property type="nucleotide sequence ID" value="NZ_LUKF01000005.1"/>
</dbReference>
<dbReference type="SUPFAM" id="SSF53328">
    <property type="entry name" value="Formyltransferase"/>
    <property type="match status" value="1"/>
</dbReference>
<evidence type="ECO:0000313" key="6">
    <source>
        <dbReference type="EMBL" id="KYG69889.1"/>
    </source>
</evidence>
<dbReference type="Gene3D" id="3.40.50.12230">
    <property type="match status" value="1"/>
</dbReference>
<dbReference type="InterPro" id="IPR005793">
    <property type="entry name" value="Formyl_trans_C"/>
</dbReference>
<feature type="domain" description="Formyl transferase N-terminal" evidence="4">
    <location>
        <begin position="93"/>
        <end position="159"/>
    </location>
</feature>
<dbReference type="InterPro" id="IPR002376">
    <property type="entry name" value="Formyl_transf_N"/>
</dbReference>
<comment type="similarity">
    <text evidence="1">Belongs to the Fmt family.</text>
</comment>
<keyword evidence="3" id="KW-0648">Protein biosynthesis</keyword>
<dbReference type="PANTHER" id="PTHR11138:SF5">
    <property type="entry name" value="METHIONYL-TRNA FORMYLTRANSFERASE, MITOCHONDRIAL"/>
    <property type="match status" value="1"/>
</dbReference>
<name>A0A150WTR3_BDEBC</name>
<dbReference type="AlphaFoldDB" id="A0A150WTR3"/>
<reference evidence="6 7" key="1">
    <citation type="submission" date="2016-03" db="EMBL/GenBank/DDBJ databases">
        <authorList>
            <person name="Ploux O."/>
        </authorList>
    </citation>
    <scope>NUCLEOTIDE SEQUENCE [LARGE SCALE GENOMIC DNA]</scope>
    <source>
        <strain evidence="6 7">BER2</strain>
    </source>
</reference>
<dbReference type="InterPro" id="IPR011034">
    <property type="entry name" value="Formyl_transferase-like_C_sf"/>
</dbReference>
<evidence type="ECO:0000256" key="3">
    <source>
        <dbReference type="ARBA" id="ARBA00022917"/>
    </source>
</evidence>
<comment type="caution">
    <text evidence="6">The sequence shown here is derived from an EMBL/GenBank/DDBJ whole genome shotgun (WGS) entry which is preliminary data.</text>
</comment>
<accession>A0A150WTR3</accession>
<organism evidence="6 7">
    <name type="scientific">Bdellovibrio bacteriovorus</name>
    <dbReference type="NCBI Taxonomy" id="959"/>
    <lineage>
        <taxon>Bacteria</taxon>
        <taxon>Pseudomonadati</taxon>
        <taxon>Bdellovibrionota</taxon>
        <taxon>Bdellovibrionia</taxon>
        <taxon>Bdellovibrionales</taxon>
        <taxon>Pseudobdellovibrionaceae</taxon>
        <taxon>Bdellovibrio</taxon>
    </lineage>
</organism>
<dbReference type="Proteomes" id="UP000075391">
    <property type="component" value="Unassembled WGS sequence"/>
</dbReference>
<dbReference type="PANTHER" id="PTHR11138">
    <property type="entry name" value="METHIONYL-TRNA FORMYLTRANSFERASE"/>
    <property type="match status" value="1"/>
</dbReference>
<dbReference type="Pfam" id="PF00551">
    <property type="entry name" value="Formyl_trans_N"/>
    <property type="match status" value="1"/>
</dbReference>
<evidence type="ECO:0000313" key="7">
    <source>
        <dbReference type="Proteomes" id="UP000075391"/>
    </source>
</evidence>
<dbReference type="InterPro" id="IPR044135">
    <property type="entry name" value="Met-tRNA-FMT_C"/>
</dbReference>
<sequence>MNKPDKKVILFLMTEKGLRVLNRIIADFTSERISFVVTCKDPAVDNDFHSDIVETCSKNNIEVYTKLPQKIATENELYIAISWRTLIPISDGKRLVVFHDSLLPRYRGFNPLVSALINGETTIGATALIADEKYDRGKILLQKSAKIEYPIKIQTAIQRIAGIYEELATDIVSNFLSGKKMEEIEQNEENATYSIWRDEEDYKIDWHFDAKRILRQIDAVGYPYKGASTTLEQKTVRIMSAEAVDSLLFENNSPGKIFEIEGGYPIVLCGRGQLKITDLRDEYGQSLLPLKKLKLRFGAK</sequence>
<dbReference type="GO" id="GO:0005829">
    <property type="term" value="C:cytosol"/>
    <property type="evidence" value="ECO:0007669"/>
    <property type="project" value="TreeGrafter"/>
</dbReference>